<keyword evidence="2" id="KW-1003">Cell membrane</keyword>
<keyword evidence="5 6" id="KW-0472">Membrane</keyword>
<evidence type="ECO:0000256" key="5">
    <source>
        <dbReference type="ARBA" id="ARBA00023136"/>
    </source>
</evidence>
<dbReference type="Gene3D" id="1.10.357.140">
    <property type="entry name" value="UbiA prenyltransferase"/>
    <property type="match status" value="1"/>
</dbReference>
<feature type="transmembrane region" description="Helical" evidence="6">
    <location>
        <begin position="149"/>
        <end position="165"/>
    </location>
</feature>
<dbReference type="PANTHER" id="PTHR42723:SF1">
    <property type="entry name" value="CHLOROPHYLL SYNTHASE, CHLOROPLASTIC"/>
    <property type="match status" value="1"/>
</dbReference>
<name>A0A2T3KF25_9GAMM</name>
<dbReference type="InterPro" id="IPR044878">
    <property type="entry name" value="UbiA_sf"/>
</dbReference>
<accession>A0A2T3KF25</accession>
<dbReference type="PANTHER" id="PTHR42723">
    <property type="entry name" value="CHLOROPHYLL SYNTHASE"/>
    <property type="match status" value="1"/>
</dbReference>
<dbReference type="CDD" id="cd13963">
    <property type="entry name" value="PT_UbiA_2"/>
    <property type="match status" value="1"/>
</dbReference>
<evidence type="ECO:0000256" key="6">
    <source>
        <dbReference type="SAM" id="Phobius"/>
    </source>
</evidence>
<dbReference type="RefSeq" id="WP_081045164.1">
    <property type="nucleotide sequence ID" value="NZ_PYNF01000016.1"/>
</dbReference>
<evidence type="ECO:0000313" key="8">
    <source>
        <dbReference type="Proteomes" id="UP000241426"/>
    </source>
</evidence>
<dbReference type="InterPro" id="IPR050475">
    <property type="entry name" value="Prenyltransferase_related"/>
</dbReference>
<gene>
    <name evidence="7" type="ORF">C9J27_16675</name>
</gene>
<feature type="transmembrane region" description="Helical" evidence="6">
    <location>
        <begin position="251"/>
        <end position="269"/>
    </location>
</feature>
<feature type="transmembrane region" description="Helical" evidence="6">
    <location>
        <begin position="202"/>
        <end position="231"/>
    </location>
</feature>
<keyword evidence="4 6" id="KW-1133">Transmembrane helix</keyword>
<dbReference type="Proteomes" id="UP000241426">
    <property type="component" value="Unassembled WGS sequence"/>
</dbReference>
<reference evidence="7 8" key="1">
    <citation type="submission" date="2018-01" db="EMBL/GenBank/DDBJ databases">
        <title>Whole genome sequencing of Histamine producing bacteria.</title>
        <authorList>
            <person name="Butler K."/>
        </authorList>
    </citation>
    <scope>NUCLEOTIDE SEQUENCE [LARGE SCALE GENOMIC DNA]</scope>
    <source>
        <strain evidence="7 8">FS-7.2</strain>
    </source>
</reference>
<dbReference type="EMBL" id="PYNF01000016">
    <property type="protein sequence ID" value="PSU96290.1"/>
    <property type="molecule type" value="Genomic_DNA"/>
</dbReference>
<dbReference type="InterPro" id="IPR000537">
    <property type="entry name" value="UbiA_prenyltransferase"/>
</dbReference>
<dbReference type="GO" id="GO:0016020">
    <property type="term" value="C:membrane"/>
    <property type="evidence" value="ECO:0007669"/>
    <property type="project" value="UniProtKB-SubCell"/>
</dbReference>
<feature type="transmembrane region" description="Helical" evidence="6">
    <location>
        <begin position="123"/>
        <end position="143"/>
    </location>
</feature>
<evidence type="ECO:0000256" key="1">
    <source>
        <dbReference type="ARBA" id="ARBA00004141"/>
    </source>
</evidence>
<sequence length="270" mass="30662">MRPKHWVKNLFVLAPVIFSGLLDSKVAIVDAFLAMVLFCIASSVTYVFNDYMDIESDRQHPIKSQRPLASGDVSKQAAIILICILYSVIIVLGMFNKNVFSVVVSYILLNIAYSLYLKHQPVLDIFTIAIGFVLRVYAGAVAIQVPLSAWMFITTFSLALFLASIKRRQEILKSNAISRNVLRFYTVPLMNRYAEMSSICALLFYSLFVISVNTEMVITIPFVIFGLYRYWFVVEGNGRGESPADVLFEDYQLQLSILLWVASCIYIIWI</sequence>
<evidence type="ECO:0000313" key="7">
    <source>
        <dbReference type="EMBL" id="PSU96290.1"/>
    </source>
</evidence>
<dbReference type="GO" id="GO:0016757">
    <property type="term" value="F:glycosyltransferase activity"/>
    <property type="evidence" value="ECO:0007669"/>
    <property type="project" value="UniProtKB-KW"/>
</dbReference>
<dbReference type="Pfam" id="PF01040">
    <property type="entry name" value="UbiA"/>
    <property type="match status" value="1"/>
</dbReference>
<evidence type="ECO:0000256" key="4">
    <source>
        <dbReference type="ARBA" id="ARBA00022989"/>
    </source>
</evidence>
<keyword evidence="7" id="KW-0328">Glycosyltransferase</keyword>
<dbReference type="GO" id="GO:0016765">
    <property type="term" value="F:transferase activity, transferring alkyl or aryl (other than methyl) groups"/>
    <property type="evidence" value="ECO:0007669"/>
    <property type="project" value="InterPro"/>
</dbReference>
<proteinExistence type="predicted"/>
<evidence type="ECO:0000256" key="3">
    <source>
        <dbReference type="ARBA" id="ARBA00022692"/>
    </source>
</evidence>
<protein>
    <submittedName>
        <fullName evidence="7">Decaprenyl-phosphate phosphoribosyltransferase</fullName>
    </submittedName>
</protein>
<comment type="caution">
    <text evidence="7">The sequence shown here is derived from an EMBL/GenBank/DDBJ whole genome shotgun (WGS) entry which is preliminary data.</text>
</comment>
<feature type="transmembrane region" description="Helical" evidence="6">
    <location>
        <begin position="99"/>
        <end position="116"/>
    </location>
</feature>
<comment type="subcellular location">
    <subcellularLocation>
        <location evidence="1">Membrane</location>
        <topology evidence="1">Multi-pass membrane protein</topology>
    </subcellularLocation>
</comment>
<keyword evidence="7" id="KW-0808">Transferase</keyword>
<feature type="transmembrane region" description="Helical" evidence="6">
    <location>
        <begin position="32"/>
        <end position="52"/>
    </location>
</feature>
<keyword evidence="3 6" id="KW-0812">Transmembrane</keyword>
<dbReference type="AlphaFoldDB" id="A0A2T3KF25"/>
<evidence type="ECO:0000256" key="2">
    <source>
        <dbReference type="ARBA" id="ARBA00022475"/>
    </source>
</evidence>
<feature type="transmembrane region" description="Helical" evidence="6">
    <location>
        <begin position="73"/>
        <end position="93"/>
    </location>
</feature>
<organism evidence="7 8">
    <name type="scientific">Photobacterium kishitanii</name>
    <dbReference type="NCBI Taxonomy" id="318456"/>
    <lineage>
        <taxon>Bacteria</taxon>
        <taxon>Pseudomonadati</taxon>
        <taxon>Pseudomonadota</taxon>
        <taxon>Gammaproteobacteria</taxon>
        <taxon>Vibrionales</taxon>
        <taxon>Vibrionaceae</taxon>
        <taxon>Photobacterium</taxon>
    </lineage>
</organism>